<evidence type="ECO:0000313" key="2">
    <source>
        <dbReference type="Proteomes" id="UP000547209"/>
    </source>
</evidence>
<sequence>MSIDYETMTEEQMLQRLLDADTLPERTVLLERLGVPVKLRGLTGKQVFSIRERSTERKEKRGQTIERLDEELFNVSLIAAATTSPSWGASQLLAKFGASSAEEVIKRILLAGELSALGDVVLDLSGFNTELADVKN</sequence>
<dbReference type="EMBL" id="JACJVP010000047">
    <property type="protein sequence ID" value="MBB6674511.1"/>
    <property type="molecule type" value="Genomic_DNA"/>
</dbReference>
<dbReference type="Pfam" id="PF08890">
    <property type="entry name" value="Phage_TAC_5"/>
    <property type="match status" value="1"/>
</dbReference>
<dbReference type="Proteomes" id="UP000547209">
    <property type="component" value="Unassembled WGS sequence"/>
</dbReference>
<dbReference type="AlphaFoldDB" id="A0A7X0RVS5"/>
<protein>
    <recommendedName>
        <fullName evidence="3">XkdN</fullName>
    </recommendedName>
</protein>
<comment type="caution">
    <text evidence="1">The sequence shown here is derived from an EMBL/GenBank/DDBJ whole genome shotgun (WGS) entry which is preliminary data.</text>
</comment>
<reference evidence="1 2" key="1">
    <citation type="submission" date="2020-08" db="EMBL/GenBank/DDBJ databases">
        <title>Cohnella phylogeny.</title>
        <authorList>
            <person name="Dunlap C."/>
        </authorList>
    </citation>
    <scope>NUCLEOTIDE SEQUENCE [LARGE SCALE GENOMIC DNA]</scope>
    <source>
        <strain evidence="1 2">DSM 28246</strain>
    </source>
</reference>
<accession>A0A7X0RVS5</accession>
<name>A0A7X0RVS5_9BACL</name>
<dbReference type="InterPro" id="IPR038559">
    <property type="entry name" value="XkdN-like_sf"/>
</dbReference>
<keyword evidence="2" id="KW-1185">Reference proteome</keyword>
<evidence type="ECO:0000313" key="1">
    <source>
        <dbReference type="EMBL" id="MBB6674511.1"/>
    </source>
</evidence>
<evidence type="ECO:0008006" key="3">
    <source>
        <dbReference type="Google" id="ProtNLM"/>
    </source>
</evidence>
<organism evidence="1 2">
    <name type="scientific">Cohnella nanjingensis</name>
    <dbReference type="NCBI Taxonomy" id="1387779"/>
    <lineage>
        <taxon>Bacteria</taxon>
        <taxon>Bacillati</taxon>
        <taxon>Bacillota</taxon>
        <taxon>Bacilli</taxon>
        <taxon>Bacillales</taxon>
        <taxon>Paenibacillaceae</taxon>
        <taxon>Cohnella</taxon>
    </lineage>
</organism>
<gene>
    <name evidence="1" type="ORF">H7C19_27895</name>
</gene>
<dbReference type="RefSeq" id="WP_185672368.1">
    <property type="nucleotide sequence ID" value="NZ_JACJVP010000047.1"/>
</dbReference>
<proteinExistence type="predicted"/>
<dbReference type="Gene3D" id="3.30.2220.30">
    <property type="match status" value="1"/>
</dbReference>
<dbReference type="InterPro" id="IPR014986">
    <property type="entry name" value="XkdN-like"/>
</dbReference>